<dbReference type="AlphaFoldDB" id="A0A2S2RAP3"/>
<evidence type="ECO:0000256" key="1">
    <source>
        <dbReference type="ARBA" id="ARBA00005771"/>
    </source>
</evidence>
<dbReference type="Gene3D" id="3.40.50.300">
    <property type="entry name" value="P-loop containing nucleotide triphosphate hydrolases"/>
    <property type="match status" value="1"/>
</dbReference>
<dbReference type="PANTHER" id="PTHR11783">
    <property type="entry name" value="SULFOTRANSFERASE SULT"/>
    <property type="match status" value="1"/>
</dbReference>
<name>A0A2S2RAP3_9HEMI</name>
<dbReference type="InterPro" id="IPR027417">
    <property type="entry name" value="P-loop_NTPase"/>
</dbReference>
<reference evidence="4" key="1">
    <citation type="submission" date="2018-04" db="EMBL/GenBank/DDBJ databases">
        <title>Transcriptome assembly of Sipha flava.</title>
        <authorList>
            <person name="Scully E.D."/>
            <person name="Geib S.M."/>
            <person name="Palmer N.A."/>
            <person name="Koch K."/>
            <person name="Bradshaw J."/>
            <person name="Heng-Moss T."/>
            <person name="Sarath G."/>
        </authorList>
    </citation>
    <scope>NUCLEOTIDE SEQUENCE</scope>
</reference>
<evidence type="ECO:0000259" key="3">
    <source>
        <dbReference type="Pfam" id="PF00685"/>
    </source>
</evidence>
<dbReference type="SUPFAM" id="SSF52540">
    <property type="entry name" value="P-loop containing nucleoside triphosphate hydrolases"/>
    <property type="match status" value="1"/>
</dbReference>
<comment type="similarity">
    <text evidence="1">Belongs to the sulfotransferase 1 family.</text>
</comment>
<dbReference type="Pfam" id="PF00685">
    <property type="entry name" value="Sulfotransfer_1"/>
    <property type="match status" value="1"/>
</dbReference>
<evidence type="ECO:0000256" key="2">
    <source>
        <dbReference type="ARBA" id="ARBA00022679"/>
    </source>
</evidence>
<organism evidence="4">
    <name type="scientific">Sipha flava</name>
    <name type="common">yellow sugarcane aphid</name>
    <dbReference type="NCBI Taxonomy" id="143950"/>
    <lineage>
        <taxon>Eukaryota</taxon>
        <taxon>Metazoa</taxon>
        <taxon>Ecdysozoa</taxon>
        <taxon>Arthropoda</taxon>
        <taxon>Hexapoda</taxon>
        <taxon>Insecta</taxon>
        <taxon>Pterygota</taxon>
        <taxon>Neoptera</taxon>
        <taxon>Paraneoptera</taxon>
        <taxon>Hemiptera</taxon>
        <taxon>Sternorrhyncha</taxon>
        <taxon>Aphidomorpha</taxon>
        <taxon>Aphidoidea</taxon>
        <taxon>Aphididae</taxon>
        <taxon>Sipha</taxon>
    </lineage>
</organism>
<evidence type="ECO:0000313" key="4">
    <source>
        <dbReference type="EMBL" id="MBY87065.1"/>
    </source>
</evidence>
<dbReference type="OrthoDB" id="205623at2759"/>
<dbReference type="InterPro" id="IPR000863">
    <property type="entry name" value="Sulfotransferase_dom"/>
</dbReference>
<protein>
    <submittedName>
        <fullName evidence="4">Sulfotransferase family cytosolic 1B member 1</fullName>
    </submittedName>
</protein>
<keyword evidence="2 4" id="KW-0808">Transferase</keyword>
<accession>A0A2S2RAP3</accession>
<gene>
    <name evidence="4" type="primary">SULT1B1_4</name>
    <name evidence="4" type="ORF">g.65425</name>
</gene>
<feature type="domain" description="Sulfotransferase" evidence="3">
    <location>
        <begin position="1"/>
        <end position="191"/>
    </location>
</feature>
<sequence>MKSPRFIKTHLPFKLLPKQLRDGSTKAKIVYVSRNAKDTCLSYFHHSRLLEGYTGNFDDFCKLFTSDSLCFSPFFEHILGYWDRKDDSKLLFLKYEDMKKDLRSVIRQTAKFLNKELLDDQVLVLEDHLSFESMKNNRAVNYEPVIEINKTHNLIDADGTFMRSGTVGGGKQKMSPEFVKIFDDWEEKCLEKCSLKF</sequence>
<proteinExistence type="inferred from homology"/>
<dbReference type="EMBL" id="GGMS01017862">
    <property type="protein sequence ID" value="MBY87065.1"/>
    <property type="molecule type" value="Transcribed_RNA"/>
</dbReference>
<dbReference type="GO" id="GO:0008146">
    <property type="term" value="F:sulfotransferase activity"/>
    <property type="evidence" value="ECO:0007669"/>
    <property type="project" value="InterPro"/>
</dbReference>